<feature type="region of interest" description="Disordered" evidence="1">
    <location>
        <begin position="147"/>
        <end position="172"/>
    </location>
</feature>
<organism evidence="2">
    <name type="scientific">Entomoneis paludosa</name>
    <dbReference type="NCBI Taxonomy" id="265537"/>
    <lineage>
        <taxon>Eukaryota</taxon>
        <taxon>Sar</taxon>
        <taxon>Stramenopiles</taxon>
        <taxon>Ochrophyta</taxon>
        <taxon>Bacillariophyta</taxon>
        <taxon>Bacillariophyceae</taxon>
        <taxon>Bacillariophycidae</taxon>
        <taxon>Entomoneidaceae</taxon>
        <taxon>Entomoneis</taxon>
    </lineage>
</organism>
<dbReference type="EMBL" id="HBHT01016544">
    <property type="protein sequence ID" value="CAD9963677.1"/>
    <property type="molecule type" value="Transcribed_RNA"/>
</dbReference>
<feature type="compositionally biased region" description="Pro residues" evidence="1">
    <location>
        <begin position="31"/>
        <end position="47"/>
    </location>
</feature>
<reference evidence="2" key="1">
    <citation type="submission" date="2021-01" db="EMBL/GenBank/DDBJ databases">
        <authorList>
            <person name="Corre E."/>
            <person name="Pelletier E."/>
            <person name="Niang G."/>
            <person name="Scheremetjew M."/>
            <person name="Finn R."/>
            <person name="Kale V."/>
            <person name="Holt S."/>
            <person name="Cochrane G."/>
            <person name="Meng A."/>
            <person name="Brown T."/>
            <person name="Cohen L."/>
        </authorList>
    </citation>
    <scope>NUCLEOTIDE SEQUENCE</scope>
    <source>
        <strain evidence="2">CCMP125</strain>
    </source>
</reference>
<proteinExistence type="predicted"/>
<evidence type="ECO:0000256" key="1">
    <source>
        <dbReference type="SAM" id="MobiDB-lite"/>
    </source>
</evidence>
<dbReference type="PRINTS" id="PR01217">
    <property type="entry name" value="PRICHEXTENSN"/>
</dbReference>
<accession>A0A7S2YAN3</accession>
<protein>
    <submittedName>
        <fullName evidence="2">Uncharacterized protein</fullName>
    </submittedName>
</protein>
<name>A0A7S2YAN3_9STRA</name>
<sequence length="214" mass="22019">MPQTKVPTMAMMVPQAERGSGILPVGTSSSPSPPPPPTMSSMAPPPAVDATASYELIAGEPLPDPVPMSVLSSTPAPAFMTPAAPMATYAPAPAAVMQQPQQQQHIVHHVPQAPAPAAAGIYLSGVQPASAPNLGAPAPLVAQLAPSPPSAHPGMVATHEDQPSPKQRRSASSFFPPALGVVPEEMWSAEAAEDFLMNFVDEDWAIGEGVETDM</sequence>
<evidence type="ECO:0000313" key="2">
    <source>
        <dbReference type="EMBL" id="CAD9963677.1"/>
    </source>
</evidence>
<feature type="region of interest" description="Disordered" evidence="1">
    <location>
        <begin position="1"/>
        <end position="47"/>
    </location>
</feature>
<dbReference type="AlphaFoldDB" id="A0A7S2YAN3"/>
<gene>
    <name evidence="2" type="ORF">APAL1065_LOCUS11037</name>
</gene>